<accession>A0ABD0R1J9</accession>
<reference evidence="2 3" key="1">
    <citation type="submission" date="2024-05" db="EMBL/GenBank/DDBJ databases">
        <title>Genome sequencing and assembly of Indian major carp, Cirrhinus mrigala (Hamilton, 1822).</title>
        <authorList>
            <person name="Mohindra V."/>
            <person name="Chowdhury L.M."/>
            <person name="Lal K."/>
            <person name="Jena J.K."/>
        </authorList>
    </citation>
    <scope>NUCLEOTIDE SEQUENCE [LARGE SCALE GENOMIC DNA]</scope>
    <source>
        <strain evidence="2">CM1030</strain>
        <tissue evidence="2">Blood</tissue>
    </source>
</reference>
<sequence>YHPTEQEEAIALHKRRQEGEEAIDGHANEQTLPSAHLVSHAAPEEGPYHHPQ</sequence>
<evidence type="ECO:0000256" key="1">
    <source>
        <dbReference type="SAM" id="MobiDB-lite"/>
    </source>
</evidence>
<dbReference type="AlphaFoldDB" id="A0ABD0R1J9"/>
<gene>
    <name evidence="2" type="ORF">M9458_010679</name>
</gene>
<evidence type="ECO:0000313" key="2">
    <source>
        <dbReference type="EMBL" id="KAL0192383.1"/>
    </source>
</evidence>
<organism evidence="2 3">
    <name type="scientific">Cirrhinus mrigala</name>
    <name type="common">Mrigala</name>
    <dbReference type="NCBI Taxonomy" id="683832"/>
    <lineage>
        <taxon>Eukaryota</taxon>
        <taxon>Metazoa</taxon>
        <taxon>Chordata</taxon>
        <taxon>Craniata</taxon>
        <taxon>Vertebrata</taxon>
        <taxon>Euteleostomi</taxon>
        <taxon>Actinopterygii</taxon>
        <taxon>Neopterygii</taxon>
        <taxon>Teleostei</taxon>
        <taxon>Ostariophysi</taxon>
        <taxon>Cypriniformes</taxon>
        <taxon>Cyprinidae</taxon>
        <taxon>Labeoninae</taxon>
        <taxon>Labeonini</taxon>
        <taxon>Cirrhinus</taxon>
    </lineage>
</organism>
<comment type="caution">
    <text evidence="2">The sequence shown here is derived from an EMBL/GenBank/DDBJ whole genome shotgun (WGS) entry which is preliminary data.</text>
</comment>
<dbReference type="Proteomes" id="UP001529510">
    <property type="component" value="Unassembled WGS sequence"/>
</dbReference>
<feature type="non-terminal residue" evidence="2">
    <location>
        <position position="1"/>
    </location>
</feature>
<feature type="region of interest" description="Disordered" evidence="1">
    <location>
        <begin position="15"/>
        <end position="52"/>
    </location>
</feature>
<proteinExistence type="predicted"/>
<feature type="non-terminal residue" evidence="2">
    <location>
        <position position="52"/>
    </location>
</feature>
<protein>
    <submittedName>
        <fullName evidence="2">Uncharacterized protein</fullName>
    </submittedName>
</protein>
<feature type="compositionally biased region" description="Basic and acidic residues" evidence="1">
    <location>
        <begin position="42"/>
        <end position="52"/>
    </location>
</feature>
<keyword evidence="3" id="KW-1185">Reference proteome</keyword>
<name>A0ABD0R1J9_CIRMR</name>
<feature type="compositionally biased region" description="Basic and acidic residues" evidence="1">
    <location>
        <begin position="17"/>
        <end position="27"/>
    </location>
</feature>
<evidence type="ECO:0000313" key="3">
    <source>
        <dbReference type="Proteomes" id="UP001529510"/>
    </source>
</evidence>
<dbReference type="EMBL" id="JAMKFB020000005">
    <property type="protein sequence ID" value="KAL0192383.1"/>
    <property type="molecule type" value="Genomic_DNA"/>
</dbReference>